<evidence type="ECO:0000313" key="13">
    <source>
        <dbReference type="EMBL" id="AVP56450.1"/>
    </source>
</evidence>
<dbReference type="Proteomes" id="UP000241829">
    <property type="component" value="Chromosome"/>
</dbReference>
<keyword evidence="1" id="KW-0547">Nucleotide-binding</keyword>
<dbReference type="SUPFAM" id="SSF52540">
    <property type="entry name" value="P-loop containing nucleoside triphosphate hydrolases"/>
    <property type="match status" value="1"/>
</dbReference>
<dbReference type="KEGG" id="melm:C7H73_01350"/>
<dbReference type="GO" id="GO:0016874">
    <property type="term" value="F:ligase activity"/>
    <property type="evidence" value="ECO:0007669"/>
    <property type="project" value="UniProtKB-KW"/>
</dbReference>
<dbReference type="CDD" id="cd18796">
    <property type="entry name" value="SF2_C_LHR"/>
    <property type="match status" value="1"/>
</dbReference>
<dbReference type="InterPro" id="IPR027417">
    <property type="entry name" value="P-loop_NTPase"/>
</dbReference>
<dbReference type="Pfam" id="PF08494">
    <property type="entry name" value="DEAD_assoc"/>
    <property type="match status" value="1"/>
</dbReference>
<keyword evidence="7" id="KW-0234">DNA repair</keyword>
<sequence>MSTTTRPASATRPDVAGWLGTHGWQPFAFQRQVWRALAAGRSGLLHATTGAGKTYAVWLGALQALAAPYKTKQPASPANQAQAAIEKGAKQPSAEPLTVLWITPMRALAADTLKALAAPLAELAHQHPPLARWTLAARTGDTASGERSAQARRLPTVLVTTPESLSLLLARADAHEQLSRVRLVVADEWHELLGTKRGVQLQLALARLATWNPRLMAWGMSATLGNLPEAMDTLLAPLQPGASGALVQGRVDKTLVVDTLLPDAPERFSWAGHLGLRMLPAVVAELAASSTTLVFVNVRSQAEQWYQALLDARPDWAGQIAIHHGSLDRGVREWVEAGLKAGSLRAVVATSSLDLGVDFAPVERVLQIGSAKGVARLLQRAGRSGHSPGRPSRITLVPTHSLEIIEAAAARAAVRAGQVESRSSPVQPIDVLVQHLVTVALGGGFTPEALYQEVRRTWAYRDLPRAVWDWCLAFAGGGGQALAAYPDYRRVVPDENGIWRVPEARLARRHRANIGTIVSDASMSVQILHGARLGSMEESFLSRLSPGDCFVFAGQVLELVRIEQMTAYVRRAPRTRATVPRWAGSRMPLSTVLADFVVRELAQAAGGRYASPELRAVRGLLQLQQRWSQLPTPATLLAETLHTREGWHLFLYPFAGRHAHMGLASLLAWRAAQHEAGTFSIAVNDYGLELVSATERDWAALLPALLRAEPTPAAKEAAAPPGGDDAPVRNTANAQGAQEASADPARRALLREVLASLNATEMARRRFREIARVAGLIFQSHPGEQRSARQLQASAQLFFEVFRKYDSGNLLLRQASDEVLSQELDVAELLAALRRMQARQLTVCALARPGPLAFPLMVERFREKLSNEALADRIARMLGDLEAAADTRGPQPPVRVQDVVPPDPPLRRARRTTAGAPPPDAAQDGTSSIAAALDFGVAAAGESGADRPARAPRQRRPSRPLPRL</sequence>
<keyword evidence="5" id="KW-0067">ATP-binding</keyword>
<dbReference type="PROSITE" id="PS51192">
    <property type="entry name" value="HELICASE_ATP_BIND_1"/>
    <property type="match status" value="1"/>
</dbReference>
<dbReference type="Pfam" id="PF00271">
    <property type="entry name" value="Helicase_C"/>
    <property type="match status" value="1"/>
</dbReference>
<dbReference type="GO" id="GO:0005524">
    <property type="term" value="F:ATP binding"/>
    <property type="evidence" value="ECO:0007669"/>
    <property type="project" value="UniProtKB-KW"/>
</dbReference>
<keyword evidence="6" id="KW-0238">DNA-binding</keyword>
<feature type="compositionally biased region" description="Low complexity" evidence="10">
    <location>
        <begin position="921"/>
        <end position="940"/>
    </location>
</feature>
<dbReference type="InterPro" id="IPR014001">
    <property type="entry name" value="Helicase_ATP-bd"/>
</dbReference>
<evidence type="ECO:0000256" key="2">
    <source>
        <dbReference type="ARBA" id="ARBA00022763"/>
    </source>
</evidence>
<evidence type="ECO:0000256" key="9">
    <source>
        <dbReference type="ARBA" id="ARBA00093467"/>
    </source>
</evidence>
<dbReference type="InterPro" id="IPR017170">
    <property type="entry name" value="Lhr-like"/>
</dbReference>
<keyword evidence="13" id="KW-0436">Ligase</keyword>
<dbReference type="Pfam" id="PF19306">
    <property type="entry name" value="WHD_Lhr"/>
    <property type="match status" value="1"/>
</dbReference>
<dbReference type="GO" id="GO:0003677">
    <property type="term" value="F:DNA binding"/>
    <property type="evidence" value="ECO:0007669"/>
    <property type="project" value="UniProtKB-KW"/>
</dbReference>
<dbReference type="InterPro" id="IPR026362">
    <property type="entry name" value="DEXH_lig_assoc"/>
</dbReference>
<keyword evidence="14" id="KW-1185">Reference proteome</keyword>
<organism evidence="13 14">
    <name type="scientific">Pulveribacter suum</name>
    <dbReference type="NCBI Taxonomy" id="2116657"/>
    <lineage>
        <taxon>Bacteria</taxon>
        <taxon>Pseudomonadati</taxon>
        <taxon>Pseudomonadota</taxon>
        <taxon>Betaproteobacteria</taxon>
        <taxon>Burkholderiales</taxon>
        <taxon>Comamonadaceae</taxon>
        <taxon>Pulveribacter</taxon>
    </lineage>
</organism>
<dbReference type="AlphaFoldDB" id="A0A2P1NHI6"/>
<name>A0A2P1NHI6_9BURK</name>
<evidence type="ECO:0000256" key="4">
    <source>
        <dbReference type="ARBA" id="ARBA00022806"/>
    </source>
</evidence>
<keyword evidence="8" id="KW-0413">Isomerase</keyword>
<feature type="region of interest" description="Disordered" evidence="10">
    <location>
        <begin position="885"/>
        <end position="964"/>
    </location>
</feature>
<accession>A0A2P1NHI6</accession>
<proteinExistence type="inferred from homology"/>
<feature type="domain" description="Helicase ATP-binding" evidence="11">
    <location>
        <begin position="34"/>
        <end position="242"/>
    </location>
</feature>
<dbReference type="InterPro" id="IPR001650">
    <property type="entry name" value="Helicase_C-like"/>
</dbReference>
<evidence type="ECO:0000259" key="12">
    <source>
        <dbReference type="PROSITE" id="PS51194"/>
    </source>
</evidence>
<gene>
    <name evidence="13" type="ORF">C7H73_01350</name>
</gene>
<dbReference type="OrthoDB" id="9815222at2"/>
<keyword evidence="3" id="KW-0378">Hydrolase</keyword>
<dbReference type="GO" id="GO:0016887">
    <property type="term" value="F:ATP hydrolysis activity"/>
    <property type="evidence" value="ECO:0007669"/>
    <property type="project" value="TreeGrafter"/>
</dbReference>
<evidence type="ECO:0000259" key="11">
    <source>
        <dbReference type="PROSITE" id="PS51192"/>
    </source>
</evidence>
<evidence type="ECO:0000256" key="8">
    <source>
        <dbReference type="ARBA" id="ARBA00023235"/>
    </source>
</evidence>
<feature type="region of interest" description="Disordered" evidence="10">
    <location>
        <begin position="712"/>
        <end position="743"/>
    </location>
</feature>
<evidence type="ECO:0000256" key="7">
    <source>
        <dbReference type="ARBA" id="ARBA00023204"/>
    </source>
</evidence>
<protein>
    <submittedName>
        <fullName evidence="13">DNA ligase-associated DEXH box helicase</fullName>
    </submittedName>
</protein>
<dbReference type="PANTHER" id="PTHR47962">
    <property type="entry name" value="ATP-DEPENDENT HELICASE LHR-RELATED-RELATED"/>
    <property type="match status" value="1"/>
</dbReference>
<dbReference type="Pfam" id="PF00270">
    <property type="entry name" value="DEAD"/>
    <property type="match status" value="1"/>
</dbReference>
<dbReference type="PIRSF" id="PIRSF037307">
    <property type="entry name" value="Lhr-like_helic_prd"/>
    <property type="match status" value="1"/>
</dbReference>
<dbReference type="NCBIfam" id="TIGR04121">
    <property type="entry name" value="DEXH_lig_assoc"/>
    <property type="match status" value="1"/>
</dbReference>
<evidence type="ECO:0000256" key="10">
    <source>
        <dbReference type="SAM" id="MobiDB-lite"/>
    </source>
</evidence>
<dbReference type="SMART" id="SM00487">
    <property type="entry name" value="DEXDc"/>
    <property type="match status" value="1"/>
</dbReference>
<dbReference type="InterPro" id="IPR011545">
    <property type="entry name" value="DEAD/DEAH_box_helicase_dom"/>
</dbReference>
<evidence type="ECO:0000256" key="5">
    <source>
        <dbReference type="ARBA" id="ARBA00022840"/>
    </source>
</evidence>
<keyword evidence="2" id="KW-0227">DNA damage</keyword>
<evidence type="ECO:0000313" key="14">
    <source>
        <dbReference type="Proteomes" id="UP000241829"/>
    </source>
</evidence>
<evidence type="ECO:0000256" key="3">
    <source>
        <dbReference type="ARBA" id="ARBA00022801"/>
    </source>
</evidence>
<reference evidence="14" key="1">
    <citation type="submission" date="2018-03" db="EMBL/GenBank/DDBJ databases">
        <title>Genome sequencing of Melaminivora sp. strain SC2-7.</title>
        <authorList>
            <person name="Kim S.-J."/>
            <person name="Heo J."/>
            <person name="Ahn J.-H."/>
            <person name="Kwon S.-W."/>
        </authorList>
    </citation>
    <scope>NUCLEOTIDE SEQUENCE [LARGE SCALE GENOMIC DNA]</scope>
    <source>
        <strain evidence="14">SC2-7</strain>
    </source>
</reference>
<dbReference type="InterPro" id="IPR052511">
    <property type="entry name" value="ATP-dep_Helicase"/>
</dbReference>
<dbReference type="SMART" id="SM00490">
    <property type="entry name" value="HELICc"/>
    <property type="match status" value="1"/>
</dbReference>
<evidence type="ECO:0000256" key="1">
    <source>
        <dbReference type="ARBA" id="ARBA00022741"/>
    </source>
</evidence>
<evidence type="ECO:0000256" key="6">
    <source>
        <dbReference type="ARBA" id="ARBA00023125"/>
    </source>
</evidence>
<dbReference type="InterPro" id="IPR045628">
    <property type="entry name" value="Lhr_WH_dom"/>
</dbReference>
<dbReference type="RefSeq" id="WP_106845011.1">
    <property type="nucleotide sequence ID" value="NZ_CP027792.1"/>
</dbReference>
<dbReference type="GO" id="GO:0004386">
    <property type="term" value="F:helicase activity"/>
    <property type="evidence" value="ECO:0007669"/>
    <property type="project" value="UniProtKB-KW"/>
</dbReference>
<dbReference type="GO" id="GO:0006281">
    <property type="term" value="P:DNA repair"/>
    <property type="evidence" value="ECO:0007669"/>
    <property type="project" value="UniProtKB-KW"/>
</dbReference>
<dbReference type="InterPro" id="IPR013701">
    <property type="entry name" value="Lhr-like_DEAD/DEAH_assoc"/>
</dbReference>
<dbReference type="PANTHER" id="PTHR47962:SF3">
    <property type="entry name" value="LARGE ATP-DEPENDENT HELICASE-RELATED PROTEIN"/>
    <property type="match status" value="1"/>
</dbReference>
<feature type="domain" description="Helicase C-terminal" evidence="12">
    <location>
        <begin position="278"/>
        <end position="437"/>
    </location>
</feature>
<feature type="compositionally biased region" description="Low complexity" evidence="10">
    <location>
        <begin position="712"/>
        <end position="725"/>
    </location>
</feature>
<dbReference type="PROSITE" id="PS51194">
    <property type="entry name" value="HELICASE_CTER"/>
    <property type="match status" value="1"/>
</dbReference>
<keyword evidence="4" id="KW-0347">Helicase</keyword>
<dbReference type="Gene3D" id="3.40.50.300">
    <property type="entry name" value="P-loop containing nucleotide triphosphate hydrolases"/>
    <property type="match status" value="2"/>
</dbReference>
<dbReference type="EMBL" id="CP027792">
    <property type="protein sequence ID" value="AVP56450.1"/>
    <property type="molecule type" value="Genomic_DNA"/>
</dbReference>
<comment type="similarity">
    <text evidence="9">Belongs to the Lhr helicase family. Lhr-Core subfamily.</text>
</comment>